<dbReference type="EMBL" id="KV426008">
    <property type="protein sequence ID" value="KZV92453.1"/>
    <property type="molecule type" value="Genomic_DNA"/>
</dbReference>
<dbReference type="InterPro" id="IPR000210">
    <property type="entry name" value="BTB/POZ_dom"/>
</dbReference>
<accession>A0A165HTU5</accession>
<evidence type="ECO:0000313" key="2">
    <source>
        <dbReference type="EMBL" id="KZV92453.1"/>
    </source>
</evidence>
<proteinExistence type="predicted"/>
<protein>
    <recommendedName>
        <fullName evidence="1">BTB domain-containing protein</fullName>
    </recommendedName>
</protein>
<dbReference type="InterPro" id="IPR011333">
    <property type="entry name" value="SKP1/BTB/POZ_sf"/>
</dbReference>
<organism evidence="2 3">
    <name type="scientific">Exidia glandulosa HHB12029</name>
    <dbReference type="NCBI Taxonomy" id="1314781"/>
    <lineage>
        <taxon>Eukaryota</taxon>
        <taxon>Fungi</taxon>
        <taxon>Dikarya</taxon>
        <taxon>Basidiomycota</taxon>
        <taxon>Agaricomycotina</taxon>
        <taxon>Agaricomycetes</taxon>
        <taxon>Auriculariales</taxon>
        <taxon>Exidiaceae</taxon>
        <taxon>Exidia</taxon>
    </lineage>
</organism>
<dbReference type="PROSITE" id="PS50097">
    <property type="entry name" value="BTB"/>
    <property type="match status" value="1"/>
</dbReference>
<gene>
    <name evidence="2" type="ORF">EXIGLDRAFT_790330</name>
</gene>
<feature type="domain" description="BTB" evidence="1">
    <location>
        <begin position="48"/>
        <end position="112"/>
    </location>
</feature>
<evidence type="ECO:0000313" key="3">
    <source>
        <dbReference type="Proteomes" id="UP000077266"/>
    </source>
</evidence>
<name>A0A165HTU5_EXIGL</name>
<dbReference type="InParanoid" id="A0A165HTU5"/>
<dbReference type="AlphaFoldDB" id="A0A165HTU5"/>
<dbReference type="SMART" id="SM00225">
    <property type="entry name" value="BTB"/>
    <property type="match status" value="1"/>
</dbReference>
<dbReference type="Pfam" id="PF00651">
    <property type="entry name" value="BTB"/>
    <property type="match status" value="1"/>
</dbReference>
<sequence>MFRRNDVYYSSSSLLFVTPRPTHRILSMKCSSGCSCSPITRCDEFWFEDGNLVLQAQHTQYKVHRSLMSNRSDFFRDMLTLPDATEGTEAAPLFLPDVGEKHFTILMKFLYSQWGDDLKFTTYDWLSVVRVAHRFQFTSALRVGMDNCADLEPDLKLYWAEQLGITEWELPARHAAVLAFDLYGESAPDSPAYMALWLKIYRARETLARVRAAYMQRCIVARDAAPVPFKPLCQHMAAALTLVIPRASRKDLKTKVENALREGPMCKGGCLTFGEESMLLWLPREEDEFDIINQSWCSLDHCEQELETKAYWLGLRVIHNAHDLAILVE</sequence>
<dbReference type="Proteomes" id="UP000077266">
    <property type="component" value="Unassembled WGS sequence"/>
</dbReference>
<dbReference type="Gene3D" id="3.30.710.10">
    <property type="entry name" value="Potassium Channel Kv1.1, Chain A"/>
    <property type="match status" value="1"/>
</dbReference>
<dbReference type="CDD" id="cd18186">
    <property type="entry name" value="BTB_POZ_ZBTB_KLHL-like"/>
    <property type="match status" value="1"/>
</dbReference>
<dbReference type="SUPFAM" id="SSF54695">
    <property type="entry name" value="POZ domain"/>
    <property type="match status" value="1"/>
</dbReference>
<dbReference type="STRING" id="1314781.A0A165HTU5"/>
<dbReference type="OrthoDB" id="3045389at2759"/>
<keyword evidence="3" id="KW-1185">Reference proteome</keyword>
<reference evidence="2 3" key="1">
    <citation type="journal article" date="2016" name="Mol. Biol. Evol.">
        <title>Comparative Genomics of Early-Diverging Mushroom-Forming Fungi Provides Insights into the Origins of Lignocellulose Decay Capabilities.</title>
        <authorList>
            <person name="Nagy L.G."/>
            <person name="Riley R."/>
            <person name="Tritt A."/>
            <person name="Adam C."/>
            <person name="Daum C."/>
            <person name="Floudas D."/>
            <person name="Sun H."/>
            <person name="Yadav J.S."/>
            <person name="Pangilinan J."/>
            <person name="Larsson K.H."/>
            <person name="Matsuura K."/>
            <person name="Barry K."/>
            <person name="Labutti K."/>
            <person name="Kuo R."/>
            <person name="Ohm R.A."/>
            <person name="Bhattacharya S.S."/>
            <person name="Shirouzu T."/>
            <person name="Yoshinaga Y."/>
            <person name="Martin F.M."/>
            <person name="Grigoriev I.V."/>
            <person name="Hibbett D.S."/>
        </authorList>
    </citation>
    <scope>NUCLEOTIDE SEQUENCE [LARGE SCALE GENOMIC DNA]</scope>
    <source>
        <strain evidence="2 3">HHB12029</strain>
    </source>
</reference>
<evidence type="ECO:0000259" key="1">
    <source>
        <dbReference type="PROSITE" id="PS50097"/>
    </source>
</evidence>